<keyword evidence="5" id="KW-1185">Reference proteome</keyword>
<dbReference type="PRINTS" id="PR00111">
    <property type="entry name" value="ABHYDROLASE"/>
</dbReference>
<feature type="domain" description="AB hydrolase-1" evidence="3">
    <location>
        <begin position="143"/>
        <end position="386"/>
    </location>
</feature>
<proteinExistence type="inferred from homology"/>
<evidence type="ECO:0000313" key="5">
    <source>
        <dbReference type="Proteomes" id="UP001162162"/>
    </source>
</evidence>
<name>A0AAV8Y203_9CUCU</name>
<accession>A0AAV8Y203</accession>
<evidence type="ECO:0000256" key="1">
    <source>
        <dbReference type="ARBA" id="ARBA00008645"/>
    </source>
</evidence>
<dbReference type="SUPFAM" id="SSF53474">
    <property type="entry name" value="alpha/beta-Hydrolases"/>
    <property type="match status" value="1"/>
</dbReference>
<protein>
    <recommendedName>
        <fullName evidence="3">AB hydrolase-1 domain-containing protein</fullName>
    </recommendedName>
</protein>
<dbReference type="GO" id="GO:0016020">
    <property type="term" value="C:membrane"/>
    <property type="evidence" value="ECO:0007669"/>
    <property type="project" value="TreeGrafter"/>
</dbReference>
<keyword evidence="2" id="KW-0378">Hydrolase</keyword>
<dbReference type="InterPro" id="IPR050266">
    <property type="entry name" value="AB_hydrolase_sf"/>
</dbReference>
<dbReference type="Proteomes" id="UP001162162">
    <property type="component" value="Unassembled WGS sequence"/>
</dbReference>
<organism evidence="4 5">
    <name type="scientific">Aromia moschata</name>
    <dbReference type="NCBI Taxonomy" id="1265417"/>
    <lineage>
        <taxon>Eukaryota</taxon>
        <taxon>Metazoa</taxon>
        <taxon>Ecdysozoa</taxon>
        <taxon>Arthropoda</taxon>
        <taxon>Hexapoda</taxon>
        <taxon>Insecta</taxon>
        <taxon>Pterygota</taxon>
        <taxon>Neoptera</taxon>
        <taxon>Endopterygota</taxon>
        <taxon>Coleoptera</taxon>
        <taxon>Polyphaga</taxon>
        <taxon>Cucujiformia</taxon>
        <taxon>Chrysomeloidea</taxon>
        <taxon>Cerambycidae</taxon>
        <taxon>Cerambycinae</taxon>
        <taxon>Callichromatini</taxon>
        <taxon>Aromia</taxon>
    </lineage>
</organism>
<dbReference type="InterPro" id="IPR029058">
    <property type="entry name" value="AB_hydrolase_fold"/>
</dbReference>
<dbReference type="AlphaFoldDB" id="A0AAV8Y203"/>
<dbReference type="InterPro" id="IPR000073">
    <property type="entry name" value="AB_hydrolase_1"/>
</dbReference>
<evidence type="ECO:0000256" key="2">
    <source>
        <dbReference type="ARBA" id="ARBA00022801"/>
    </source>
</evidence>
<dbReference type="PANTHER" id="PTHR43798:SF14">
    <property type="entry name" value="SERINE HYDROLASE-LIKE PROTEIN DDB_G0286239"/>
    <property type="match status" value="1"/>
</dbReference>
<evidence type="ECO:0000313" key="4">
    <source>
        <dbReference type="EMBL" id="KAJ8945420.1"/>
    </source>
</evidence>
<sequence>MEESVNTIKEIQITVPWGVVADYLQERVDGFFLIQDKLQLNKEPTYTYSEALAKVQNGRNYGLLSVEAAAALLQRAIVPAEGGRYKLSIDQRLKFFINPLSDFRYISEVMRKHPLLCPALIVLGSESTLQQTYMEPVLKSTGGWTTRGAFDRLVPLLPQSFYYLCVDLPGHGRSSHFPPFLPLYTLNNIIAYKAVMQHFKRGSYIILGHSYGGQIGLLFAQLYPQYVEKLIMLDTIHIITVPSSNFKNHIADRIEENMALQEKLAVKTQPTYTYEQAFKKLMSGRQTATTPLVLEAAKALMSRGVERVGDDRYKFTLDQRMKCYIDPLHDNRYALETLKRDPVKCPVLIILAHQSRMFNIYFKDIIGYLKKRKNFTIKYVDGDHDVHNNSPEVVAPHINKFLLTRKALEHPGTRTVIFGSRKFLRWLK</sequence>
<reference evidence="4" key="1">
    <citation type="journal article" date="2023" name="Insect Mol. Biol.">
        <title>Genome sequencing provides insights into the evolution of gene families encoding plant cell wall-degrading enzymes in longhorned beetles.</title>
        <authorList>
            <person name="Shin N.R."/>
            <person name="Okamura Y."/>
            <person name="Kirsch R."/>
            <person name="Pauchet Y."/>
        </authorList>
    </citation>
    <scope>NUCLEOTIDE SEQUENCE</scope>
    <source>
        <strain evidence="4">AMC_N1</strain>
    </source>
</reference>
<dbReference type="GO" id="GO:0016787">
    <property type="term" value="F:hydrolase activity"/>
    <property type="evidence" value="ECO:0007669"/>
    <property type="project" value="UniProtKB-KW"/>
</dbReference>
<gene>
    <name evidence="4" type="ORF">NQ318_009876</name>
</gene>
<dbReference type="Gene3D" id="3.40.50.1820">
    <property type="entry name" value="alpha/beta hydrolase"/>
    <property type="match status" value="1"/>
</dbReference>
<dbReference type="Pfam" id="PF00561">
    <property type="entry name" value="Abhydrolase_1"/>
    <property type="match status" value="1"/>
</dbReference>
<dbReference type="PANTHER" id="PTHR43798">
    <property type="entry name" value="MONOACYLGLYCEROL LIPASE"/>
    <property type="match status" value="1"/>
</dbReference>
<evidence type="ECO:0000259" key="3">
    <source>
        <dbReference type="Pfam" id="PF00561"/>
    </source>
</evidence>
<comment type="caution">
    <text evidence="4">The sequence shown here is derived from an EMBL/GenBank/DDBJ whole genome shotgun (WGS) entry which is preliminary data.</text>
</comment>
<comment type="similarity">
    <text evidence="1">Belongs to the AB hydrolase superfamily.</text>
</comment>
<dbReference type="EMBL" id="JAPWTK010000216">
    <property type="protein sequence ID" value="KAJ8945420.1"/>
    <property type="molecule type" value="Genomic_DNA"/>
</dbReference>